<evidence type="ECO:0000313" key="1">
    <source>
        <dbReference type="EMBL" id="MDR5712995.1"/>
    </source>
</evidence>
<sequence length="93" mass="9832">MAALAQDSGGVGMESRVGVRVHLRVAGDLVPTLAVTGLETRYEGSWNPFTPGTLYVDYRVENTGNVRLGSESTAVGSHVLGIGERSAPRHRAP</sequence>
<organism evidence="1 2">
    <name type="scientific">Nesterenkonia flava</name>
    <dbReference type="NCBI Taxonomy" id="469799"/>
    <lineage>
        <taxon>Bacteria</taxon>
        <taxon>Bacillati</taxon>
        <taxon>Actinomycetota</taxon>
        <taxon>Actinomycetes</taxon>
        <taxon>Micrococcales</taxon>
        <taxon>Micrococcaceae</taxon>
        <taxon>Nesterenkonia</taxon>
    </lineage>
</organism>
<dbReference type="Proteomes" id="UP001260872">
    <property type="component" value="Unassembled WGS sequence"/>
</dbReference>
<dbReference type="RefSeq" id="WP_310538363.1">
    <property type="nucleotide sequence ID" value="NZ_BAAAOC010000069.1"/>
</dbReference>
<evidence type="ECO:0000313" key="2">
    <source>
        <dbReference type="Proteomes" id="UP001260872"/>
    </source>
</evidence>
<accession>A0ABU1FWZ6</accession>
<proteinExistence type="predicted"/>
<gene>
    <name evidence="1" type="ORF">RH857_12775</name>
</gene>
<protein>
    <submittedName>
        <fullName evidence="1">Uncharacterized protein</fullName>
    </submittedName>
</protein>
<comment type="caution">
    <text evidence="1">The sequence shown here is derived from an EMBL/GenBank/DDBJ whole genome shotgun (WGS) entry which is preliminary data.</text>
</comment>
<dbReference type="EMBL" id="JAVKGT010000047">
    <property type="protein sequence ID" value="MDR5712995.1"/>
    <property type="molecule type" value="Genomic_DNA"/>
</dbReference>
<keyword evidence="2" id="KW-1185">Reference proteome</keyword>
<name>A0ABU1FWZ6_9MICC</name>
<reference evidence="2" key="1">
    <citation type="submission" date="2023-07" db="EMBL/GenBank/DDBJ databases">
        <title>Description of three actinobacteria isolated from air of manufacturing shop in a pharmaceutical factory.</title>
        <authorList>
            <person name="Zhang D.-F."/>
        </authorList>
    </citation>
    <scope>NUCLEOTIDE SEQUENCE [LARGE SCALE GENOMIC DNA]</scope>
    <source>
        <strain evidence="2">CCTCC AB 207010</strain>
    </source>
</reference>